<reference evidence="2" key="1">
    <citation type="submission" date="2018-12" db="EMBL/GenBank/DDBJ databases">
        <title>Tengunoibacter tsumagoiensis gen. nov., sp. nov., Dictyobacter kobayashii sp. nov., D. alpinus sp. nov., and D. joshuensis sp. nov. and description of Dictyobacteraceae fam. nov. within the order Ktedonobacterales isolated from Tengu-no-mugimeshi.</title>
        <authorList>
            <person name="Wang C.M."/>
            <person name="Zheng Y."/>
            <person name="Sakai Y."/>
            <person name="Toyoda A."/>
            <person name="Minakuchi Y."/>
            <person name="Abe K."/>
            <person name="Yokota A."/>
            <person name="Yabe S."/>
        </authorList>
    </citation>
    <scope>NUCLEOTIDE SEQUENCE [LARGE SCALE GENOMIC DNA]</scope>
    <source>
        <strain evidence="2">Uno16</strain>
    </source>
</reference>
<gene>
    <name evidence="1" type="ORF">KDA_75040</name>
</gene>
<sequence length="386" mass="43439">MNDSTLNTSLVPLDVDFDDEIDAVVKPTLQPNPQLMYMTGNLTTTTFETAVGWHVPADVNPTLDELLASRGTKRYTVQHKTGEVRQKPYWNLNWNGAVCSLIPVAYGIKSTWEMGRKIDDRVGIAYGVGIATERDGTVQISKKTGLPKKKPQLQMRVFIHELLDKENGFNEWFQVSLSNYLVDDMLAALNEQFRVLDAYNAAIRAQVAADPKKWEEKKPPRAPYWGFSIPMVPGTPKPVGPKDGDQSTIFPMVAKIPELPLNVPATIAYLNAHRTPEHIREVLREGLLDETLIWSVQRSQEIVEERPEVTVTEEHESIDGTAVELPQLPSGDDPLVNATQMAWIRDTYCSGSQDTIKAICQHFRVADLVQLRVSQYTLLYNQLTQK</sequence>
<organism evidence="1 2">
    <name type="scientific">Dictyobacter alpinus</name>
    <dbReference type="NCBI Taxonomy" id="2014873"/>
    <lineage>
        <taxon>Bacteria</taxon>
        <taxon>Bacillati</taxon>
        <taxon>Chloroflexota</taxon>
        <taxon>Ktedonobacteria</taxon>
        <taxon>Ktedonobacterales</taxon>
        <taxon>Dictyobacteraceae</taxon>
        <taxon>Dictyobacter</taxon>
    </lineage>
</organism>
<proteinExistence type="predicted"/>
<protein>
    <submittedName>
        <fullName evidence="1">Uncharacterized protein</fullName>
    </submittedName>
</protein>
<dbReference type="Proteomes" id="UP000287171">
    <property type="component" value="Unassembled WGS sequence"/>
</dbReference>
<evidence type="ECO:0000313" key="1">
    <source>
        <dbReference type="EMBL" id="GCE32020.1"/>
    </source>
</evidence>
<keyword evidence="2" id="KW-1185">Reference proteome</keyword>
<evidence type="ECO:0000313" key="2">
    <source>
        <dbReference type="Proteomes" id="UP000287171"/>
    </source>
</evidence>
<dbReference type="EMBL" id="BIFT01000003">
    <property type="protein sequence ID" value="GCE32020.1"/>
    <property type="molecule type" value="Genomic_DNA"/>
</dbReference>
<accession>A0A402BL28</accession>
<dbReference type="AlphaFoldDB" id="A0A402BL28"/>
<comment type="caution">
    <text evidence="1">The sequence shown here is derived from an EMBL/GenBank/DDBJ whole genome shotgun (WGS) entry which is preliminary data.</text>
</comment>
<name>A0A402BL28_9CHLR</name>